<reference evidence="4 5" key="1">
    <citation type="journal article" date="2013" name="Nat. Commun.">
        <title>Genome sequence and functional genomic analysis of the oil-degrading bacterium Oleispira antarctica.</title>
        <authorList>
            <person name="Kube M."/>
            <person name="Chernikova T.N."/>
            <person name="Al-Ramahi Y."/>
            <person name="Beloqui A."/>
            <person name="Lopez-Cortez N."/>
            <person name="Guazzaroni M.E."/>
            <person name="Heipieper H.J."/>
            <person name="Klages S."/>
            <person name="Kotsyurbenko O.R."/>
            <person name="Langer I."/>
            <person name="Nechitaylo T.Y."/>
            <person name="Lunsdorf H."/>
            <person name="Fernandez M."/>
            <person name="Juarez S."/>
            <person name="Ciordia S."/>
            <person name="Singer A."/>
            <person name="Kagan O."/>
            <person name="Egorova O."/>
            <person name="Petit P.A."/>
            <person name="Stogios P."/>
            <person name="Kim Y."/>
            <person name="Tchigvintsev A."/>
            <person name="Flick R."/>
            <person name="Denaro R."/>
            <person name="Genovese M."/>
            <person name="Albar J.P."/>
            <person name="Reva O.N."/>
            <person name="Martinez-Gomariz M."/>
            <person name="Tran H."/>
            <person name="Ferrer M."/>
            <person name="Savchenko A."/>
            <person name="Yakunin A.F."/>
            <person name="Yakimov M.M."/>
            <person name="Golyshina O.V."/>
            <person name="Reinhardt R."/>
            <person name="Golyshin P.N."/>
        </authorList>
    </citation>
    <scope>NUCLEOTIDE SEQUENCE [LARGE SCALE GENOMIC DNA]</scope>
</reference>
<dbReference type="PANTHER" id="PTHR11614">
    <property type="entry name" value="PHOSPHOLIPASE-RELATED"/>
    <property type="match status" value="1"/>
</dbReference>
<name>R4YS13_OLEAN</name>
<evidence type="ECO:0000313" key="4">
    <source>
        <dbReference type="EMBL" id="CCK74899.1"/>
    </source>
</evidence>
<dbReference type="ESTHER" id="olean-r4ys13">
    <property type="family name" value="CarbLipBact_2"/>
</dbReference>
<keyword evidence="5" id="KW-1185">Reference proteome</keyword>
<dbReference type="InterPro" id="IPR022742">
    <property type="entry name" value="Hydrolase_4"/>
</dbReference>
<dbReference type="InterPro" id="IPR029058">
    <property type="entry name" value="AB_hydrolase_fold"/>
</dbReference>
<dbReference type="STRING" id="698738.OLEAN_C07230"/>
<dbReference type="OrthoDB" id="8476759at2"/>
<protein>
    <submittedName>
        <fullName evidence="4">Esterase/lipase family protein</fullName>
    </submittedName>
</protein>
<dbReference type="Gene3D" id="3.40.50.1820">
    <property type="entry name" value="alpha/beta hydrolase"/>
    <property type="match status" value="1"/>
</dbReference>
<gene>
    <name evidence="4" type="ORF">OLEAN_C07230</name>
</gene>
<dbReference type="PIRSF" id="PIRSF017388">
    <property type="entry name" value="Esterase_lipase"/>
    <property type="match status" value="1"/>
</dbReference>
<feature type="site" description="Important for substrate specificity" evidence="2">
    <location>
        <position position="190"/>
    </location>
</feature>
<proteinExistence type="predicted"/>
<dbReference type="InterPro" id="IPR012354">
    <property type="entry name" value="Esterase_lipase"/>
</dbReference>
<dbReference type="InterPro" id="IPR051044">
    <property type="entry name" value="MAG_DAG_Lipase"/>
</dbReference>
<dbReference type="SUPFAM" id="SSF53474">
    <property type="entry name" value="alpha/beta-Hydrolases"/>
    <property type="match status" value="1"/>
</dbReference>
<dbReference type="EMBL" id="FO203512">
    <property type="protein sequence ID" value="CCK74899.1"/>
    <property type="molecule type" value="Genomic_DNA"/>
</dbReference>
<dbReference type="GO" id="GO:0052689">
    <property type="term" value="F:carboxylic ester hydrolase activity"/>
    <property type="evidence" value="ECO:0007669"/>
    <property type="project" value="InterPro"/>
</dbReference>
<dbReference type="Pfam" id="PF12146">
    <property type="entry name" value="Hydrolase_4"/>
    <property type="match status" value="1"/>
</dbReference>
<evidence type="ECO:0000256" key="2">
    <source>
        <dbReference type="PIRSR" id="PIRSR017388-3"/>
    </source>
</evidence>
<dbReference type="KEGG" id="oai:OLEAN_C07230"/>
<feature type="domain" description="Serine aminopeptidase S33" evidence="3">
    <location>
        <begin position="56"/>
        <end position="277"/>
    </location>
</feature>
<dbReference type="Proteomes" id="UP000032749">
    <property type="component" value="Chromosome"/>
</dbReference>
<accession>R4YS13</accession>
<feature type="active site" description="Charge relay system" evidence="1">
    <location>
        <position position="273"/>
    </location>
</feature>
<evidence type="ECO:0000259" key="3">
    <source>
        <dbReference type="Pfam" id="PF12146"/>
    </source>
</evidence>
<evidence type="ECO:0000256" key="1">
    <source>
        <dbReference type="PIRSR" id="PIRSR017388-1"/>
    </source>
</evidence>
<feature type="active site" description="Charge relay system" evidence="1">
    <location>
        <position position="243"/>
    </location>
</feature>
<dbReference type="AlphaFoldDB" id="R4YS13"/>
<evidence type="ECO:0000313" key="5">
    <source>
        <dbReference type="Proteomes" id="UP000032749"/>
    </source>
</evidence>
<feature type="active site" description="Nucleophile" evidence="1">
    <location>
        <position position="135"/>
    </location>
</feature>
<organism evidence="4 5">
    <name type="scientific">Oleispira antarctica RB-8</name>
    <dbReference type="NCBI Taxonomy" id="698738"/>
    <lineage>
        <taxon>Bacteria</taxon>
        <taxon>Pseudomonadati</taxon>
        <taxon>Pseudomonadota</taxon>
        <taxon>Gammaproteobacteria</taxon>
        <taxon>Oceanospirillales</taxon>
        <taxon>Oceanospirillaceae</taxon>
        <taxon>Oleispira</taxon>
    </lineage>
</organism>
<dbReference type="HOGENOM" id="CLU_076594_0_0_6"/>
<sequence>MNDCLTNTVKKPLSECCKQGLAHEESLFDQDYQFHAIEGESKDKSIGKPYLLHHPKNKKGVLLIHGLMAAPFEVRQWADALYEQGYNVYAPRLAGHGTSVVDLATRNKLEWIQAVERGYKILAECSDDIIVAGFSTGAALALNMAIRHPNKFSALICISAPLKLKKFSANFASPVNHWNKAFGLIKIRQITKEFVTNHADNPHINYLRCPVSSIVEIKKLMKGVRQNLARITLPTLVMHATHDPKVDVQSSKDIYRLIGSKNKTYHEIDFDQHGIINGEISAQVFSQIDLFLQKL</sequence>